<feature type="compositionally biased region" description="Low complexity" evidence="1">
    <location>
        <begin position="97"/>
        <end position="117"/>
    </location>
</feature>
<feature type="compositionally biased region" description="Acidic residues" evidence="1">
    <location>
        <begin position="126"/>
        <end position="140"/>
    </location>
</feature>
<organism evidence="3 4">
    <name type="scientific">Heterodera trifolii</name>
    <dbReference type="NCBI Taxonomy" id="157864"/>
    <lineage>
        <taxon>Eukaryota</taxon>
        <taxon>Metazoa</taxon>
        <taxon>Ecdysozoa</taxon>
        <taxon>Nematoda</taxon>
        <taxon>Chromadorea</taxon>
        <taxon>Rhabditida</taxon>
        <taxon>Tylenchina</taxon>
        <taxon>Tylenchomorpha</taxon>
        <taxon>Tylenchoidea</taxon>
        <taxon>Heteroderidae</taxon>
        <taxon>Heteroderinae</taxon>
        <taxon>Heterodera</taxon>
    </lineage>
</organism>
<gene>
    <name evidence="3" type="ORF">niasHT_032022</name>
</gene>
<evidence type="ECO:0000313" key="4">
    <source>
        <dbReference type="Proteomes" id="UP001620626"/>
    </source>
</evidence>
<dbReference type="Proteomes" id="UP001620626">
    <property type="component" value="Unassembled WGS sequence"/>
</dbReference>
<proteinExistence type="predicted"/>
<name>A0ABD2I6R7_9BILA</name>
<dbReference type="EMBL" id="JBICBT010001268">
    <property type="protein sequence ID" value="KAL3075819.1"/>
    <property type="molecule type" value="Genomic_DNA"/>
</dbReference>
<sequence length="189" mass="21247">MKLVNQTKPINGGMWRNIFFNLSIFILIFGDLTGAQNQQKIETKTLVSNGQSHTLEISGQNMTMTQETLSDGTIVLRFTGKNIDVETSKSDDNTLTTKASSSSTNEVSSSSAEEASTLNCAKEEEKGEEEEDQNADESDDDSFRMPDESDGSMADRVFLWFQGLFWKASQHFGDVGREHRRMFFAFERD</sequence>
<accession>A0ABD2I6R7</accession>
<feature type="signal peptide" evidence="2">
    <location>
        <begin position="1"/>
        <end position="35"/>
    </location>
</feature>
<protein>
    <submittedName>
        <fullName evidence="3">Uncharacterized protein</fullName>
    </submittedName>
</protein>
<comment type="caution">
    <text evidence="3">The sequence shown here is derived from an EMBL/GenBank/DDBJ whole genome shotgun (WGS) entry which is preliminary data.</text>
</comment>
<reference evidence="3 4" key="1">
    <citation type="submission" date="2024-10" db="EMBL/GenBank/DDBJ databases">
        <authorList>
            <person name="Kim D."/>
        </authorList>
    </citation>
    <scope>NUCLEOTIDE SEQUENCE [LARGE SCALE GENOMIC DNA]</scope>
    <source>
        <strain evidence="3">BH-2024</strain>
    </source>
</reference>
<feature type="chain" id="PRO_5044786554" evidence="2">
    <location>
        <begin position="36"/>
        <end position="189"/>
    </location>
</feature>
<evidence type="ECO:0000256" key="1">
    <source>
        <dbReference type="SAM" id="MobiDB-lite"/>
    </source>
</evidence>
<keyword evidence="4" id="KW-1185">Reference proteome</keyword>
<evidence type="ECO:0000256" key="2">
    <source>
        <dbReference type="SAM" id="SignalP"/>
    </source>
</evidence>
<evidence type="ECO:0000313" key="3">
    <source>
        <dbReference type="EMBL" id="KAL3075819.1"/>
    </source>
</evidence>
<keyword evidence="2" id="KW-0732">Signal</keyword>
<dbReference type="AlphaFoldDB" id="A0ABD2I6R7"/>
<feature type="region of interest" description="Disordered" evidence="1">
    <location>
        <begin position="87"/>
        <end position="149"/>
    </location>
</feature>